<evidence type="ECO:0000256" key="2">
    <source>
        <dbReference type="ARBA" id="ARBA00022729"/>
    </source>
</evidence>
<keyword evidence="2" id="KW-0732">Signal</keyword>
<dbReference type="PANTHER" id="PTHR45982:SF1">
    <property type="entry name" value="REGULATOR OF CHROMOSOME CONDENSATION"/>
    <property type="match status" value="1"/>
</dbReference>
<dbReference type="InterPro" id="IPR009091">
    <property type="entry name" value="RCC1/BLIP-II"/>
</dbReference>
<evidence type="ECO:0000259" key="4">
    <source>
        <dbReference type="Pfam" id="PF25390"/>
    </source>
</evidence>
<dbReference type="InterPro" id="IPR003367">
    <property type="entry name" value="Thrombospondin_3-like_rpt"/>
</dbReference>
<gene>
    <name evidence="5" type="ORF">SAMN02745216_02787</name>
</gene>
<dbReference type="PANTHER" id="PTHR45982">
    <property type="entry name" value="REGULATOR OF CHROMOSOME CONDENSATION"/>
    <property type="match status" value="1"/>
</dbReference>
<dbReference type="InterPro" id="IPR051553">
    <property type="entry name" value="Ran_GTPase-activating"/>
</dbReference>
<dbReference type="GO" id="GO:0005509">
    <property type="term" value="F:calcium ion binding"/>
    <property type="evidence" value="ECO:0007669"/>
    <property type="project" value="InterPro"/>
</dbReference>
<evidence type="ECO:0000256" key="3">
    <source>
        <dbReference type="ARBA" id="ARBA00022737"/>
    </source>
</evidence>
<dbReference type="SUPFAM" id="SSF50985">
    <property type="entry name" value="RCC1/BLIP-II"/>
    <property type="match status" value="2"/>
</dbReference>
<keyword evidence="1" id="KW-0344">Guanine-nucleotide releasing factor</keyword>
<dbReference type="STRING" id="1121393.SAMN02745216_02787"/>
<dbReference type="GO" id="GO:0007155">
    <property type="term" value="P:cell adhesion"/>
    <property type="evidence" value="ECO:0007669"/>
    <property type="project" value="InterPro"/>
</dbReference>
<dbReference type="Gene3D" id="4.10.1080.10">
    <property type="entry name" value="TSP type-3 repeat"/>
    <property type="match status" value="1"/>
</dbReference>
<protein>
    <submittedName>
        <fullName evidence="5">Alpha-tubulin suppressor</fullName>
    </submittedName>
</protein>
<keyword evidence="6" id="KW-1185">Reference proteome</keyword>
<dbReference type="InterPro" id="IPR028974">
    <property type="entry name" value="TSP_type-3_rpt"/>
</dbReference>
<dbReference type="OrthoDB" id="9758365at2"/>
<dbReference type="AlphaFoldDB" id="A0A1M6PBZ3"/>
<dbReference type="InterPro" id="IPR058923">
    <property type="entry name" value="RCC1-like_dom"/>
</dbReference>
<name>A0A1M6PBZ3_9BACT</name>
<evidence type="ECO:0000313" key="5">
    <source>
        <dbReference type="EMBL" id="SHK05481.1"/>
    </source>
</evidence>
<dbReference type="SUPFAM" id="SSF103647">
    <property type="entry name" value="TSP type-3 repeat"/>
    <property type="match status" value="2"/>
</dbReference>
<organism evidence="5 6">
    <name type="scientific">Desulfatibacillum alkenivorans DSM 16219</name>
    <dbReference type="NCBI Taxonomy" id="1121393"/>
    <lineage>
        <taxon>Bacteria</taxon>
        <taxon>Pseudomonadati</taxon>
        <taxon>Thermodesulfobacteriota</taxon>
        <taxon>Desulfobacteria</taxon>
        <taxon>Desulfobacterales</taxon>
        <taxon>Desulfatibacillaceae</taxon>
        <taxon>Desulfatibacillum</taxon>
    </lineage>
</organism>
<sequence length="617" mass="64444">MTAPVHRIKARPLYAIFFRHCFSFIFILLFIILAQAGISLADGLCPSDPFKTAPGITGCGNPEPMIACGEYFSLALDHAGQVWCWGFGHYGQIGNGSSATHQTAPALAGYGILSDVRSIAAGKNFGMALDGDGQVWTWGDNDYYKLGRGADSEPDKDNIPGRVNSVLSGCKAIAAGYNHGLALDSQGRVWSWGKNEGGALGISGIAERSKPGLASGTLPMVKDIAAGYDFSMALAEDGSIWAWGANGRGQLGDGTNTPRPFPAQASSVLSGITAISAGYQHAMALDSQGRVWVWGYGGNGVLGQGAYEDLSTPIKMGGPVSNIVSISAGLWHTFAVAADGSAWACGYNNTGTLGDGSALERKTPVRVLAPGKVLAAAGGRNMSLLLLDDGQVRSMGNNMYGQLGIGTTDYDAHPDPVTVLDGASPFKIFSDQDDDGVDDLYDNCPSLSNPGQEDRDADGVGDLCDYCPGDYNPDQKDSDGDIINDACDNCPSVYNLDQHDLDGDGVGDACDNCPGNPDPNQNDSDGDGRGDLCDNCPFTPNFSQQDENNDGIGDACPGKGGCDLNGDGSADLADAIRILQIATNNDPGGTINRDNALGDDGRFDVEEAVFILQRACE</sequence>
<dbReference type="EMBL" id="FQZU01000017">
    <property type="protein sequence ID" value="SHK05481.1"/>
    <property type="molecule type" value="Genomic_DNA"/>
</dbReference>
<dbReference type="GO" id="GO:0005085">
    <property type="term" value="F:guanyl-nucleotide exchange factor activity"/>
    <property type="evidence" value="ECO:0007669"/>
    <property type="project" value="TreeGrafter"/>
</dbReference>
<dbReference type="Gene3D" id="2.130.10.30">
    <property type="entry name" value="Regulator of chromosome condensation 1/beta-lactamase-inhibitor protein II"/>
    <property type="match status" value="2"/>
</dbReference>
<evidence type="ECO:0000256" key="1">
    <source>
        <dbReference type="ARBA" id="ARBA00022658"/>
    </source>
</evidence>
<feature type="domain" description="RCC1-like" evidence="4">
    <location>
        <begin position="170"/>
        <end position="424"/>
    </location>
</feature>
<dbReference type="Pfam" id="PF25390">
    <property type="entry name" value="WD40_RLD"/>
    <property type="match status" value="1"/>
</dbReference>
<dbReference type="Proteomes" id="UP000183994">
    <property type="component" value="Unassembled WGS sequence"/>
</dbReference>
<dbReference type="PRINTS" id="PR00633">
    <property type="entry name" value="RCCNDNSATION"/>
</dbReference>
<dbReference type="InterPro" id="IPR000408">
    <property type="entry name" value="Reg_chr_condens"/>
</dbReference>
<dbReference type="PROSITE" id="PS00626">
    <property type="entry name" value="RCC1_2"/>
    <property type="match status" value="2"/>
</dbReference>
<dbReference type="Pfam" id="PF13540">
    <property type="entry name" value="RCC1_2"/>
    <property type="match status" value="2"/>
</dbReference>
<dbReference type="GO" id="GO:0005737">
    <property type="term" value="C:cytoplasm"/>
    <property type="evidence" value="ECO:0007669"/>
    <property type="project" value="TreeGrafter"/>
</dbReference>
<proteinExistence type="predicted"/>
<evidence type="ECO:0000313" key="6">
    <source>
        <dbReference type="Proteomes" id="UP000183994"/>
    </source>
</evidence>
<reference evidence="6" key="1">
    <citation type="submission" date="2016-11" db="EMBL/GenBank/DDBJ databases">
        <authorList>
            <person name="Varghese N."/>
            <person name="Submissions S."/>
        </authorList>
    </citation>
    <scope>NUCLEOTIDE SEQUENCE [LARGE SCALE GENOMIC DNA]</scope>
    <source>
        <strain evidence="6">DSM 16219</strain>
    </source>
</reference>
<accession>A0A1M6PBZ3</accession>
<keyword evidence="3" id="KW-0677">Repeat</keyword>
<dbReference type="Pfam" id="PF02412">
    <property type="entry name" value="TSP_3"/>
    <property type="match status" value="3"/>
</dbReference>
<dbReference type="PROSITE" id="PS50012">
    <property type="entry name" value="RCC1_3"/>
    <property type="match status" value="6"/>
</dbReference>